<reference evidence="2 3" key="1">
    <citation type="submission" date="2018-06" db="EMBL/GenBank/DDBJ databases">
        <authorList>
            <consortium name="Pathogen Informatics"/>
            <person name="Doyle S."/>
        </authorList>
    </citation>
    <scope>NUCLEOTIDE SEQUENCE [LARGE SCALE GENOMIC DNA]</scope>
    <source>
        <strain evidence="2 3">NCTC13063</strain>
    </source>
</reference>
<evidence type="ECO:0000313" key="3">
    <source>
        <dbReference type="Proteomes" id="UP000255283"/>
    </source>
</evidence>
<organism evidence="2 3">
    <name type="scientific">Segatella buccae</name>
    <dbReference type="NCBI Taxonomy" id="28126"/>
    <lineage>
        <taxon>Bacteria</taxon>
        <taxon>Pseudomonadati</taxon>
        <taxon>Bacteroidota</taxon>
        <taxon>Bacteroidia</taxon>
        <taxon>Bacteroidales</taxon>
        <taxon>Prevotellaceae</taxon>
        <taxon>Segatella</taxon>
    </lineage>
</organism>
<dbReference type="InterPro" id="IPR029492">
    <property type="entry name" value="DUF4435"/>
</dbReference>
<evidence type="ECO:0000313" key="2">
    <source>
        <dbReference type="EMBL" id="SUB79784.1"/>
    </source>
</evidence>
<comment type="caution">
    <text evidence="2">The sequence shown here is derived from an EMBL/GenBank/DDBJ whole genome shotgun (WGS) entry which is preliminary data.</text>
</comment>
<proteinExistence type="predicted"/>
<dbReference type="GO" id="GO:0005524">
    <property type="term" value="F:ATP binding"/>
    <property type="evidence" value="ECO:0007669"/>
    <property type="project" value="UniProtKB-KW"/>
</dbReference>
<name>A0AAQ1ZI40_9BACT</name>
<gene>
    <name evidence="2" type="ORF">NCTC13063_01055</name>
</gene>
<accession>A0AAQ1ZI40</accession>
<dbReference type="EMBL" id="UGTJ01000001">
    <property type="protein sequence ID" value="SUB79784.1"/>
    <property type="molecule type" value="Genomic_DNA"/>
</dbReference>
<sequence length="347" mass="40411">MGKRLRDNITSGYFEAANKLNSKRARSKIIAYVESYDDVFFWRTVLSRFEDDTRYFEVMLPTRSSKLERGKKAVLMNLLEGKTGDHLIACVDADYDYLMQGATATSHEVIANPYVFHSYVYSIENYQCYGPSLHDVCVAVTLNDHAIFDFAEFLRLYSQAIFPLFVWSIWFYRTPHYGQFTISDFNHIVEFGNFGFRTWEESLARLRSKVGRKVEYLRHRHPEAKESYLRVKDDLKRLGVTADTTYLYIQGHHLFNNVVLPMLNKVCDRLIRERENEISRQSVHGTQRRNELSSYSNSLGDISTLLRKNLGYMDSAPFKRVLADVERYLKETKAGKTETPEEDGGED</sequence>
<dbReference type="RefSeq" id="WP_115153466.1">
    <property type="nucleotide sequence ID" value="NZ_CALLWX010000010.1"/>
</dbReference>
<keyword evidence="2" id="KW-0547">Nucleotide-binding</keyword>
<feature type="domain" description="DUF4435" evidence="1">
    <location>
        <begin position="28"/>
        <end position="274"/>
    </location>
</feature>
<evidence type="ECO:0000259" key="1">
    <source>
        <dbReference type="Pfam" id="PF14491"/>
    </source>
</evidence>
<dbReference type="AlphaFoldDB" id="A0AAQ1ZI40"/>
<keyword evidence="2" id="KW-0067">ATP-binding</keyword>
<dbReference type="Pfam" id="PF14491">
    <property type="entry name" value="DUF4435"/>
    <property type="match status" value="1"/>
</dbReference>
<protein>
    <submittedName>
        <fullName evidence="2">Predicted ATP-binding protein involved in virulence</fullName>
    </submittedName>
</protein>
<dbReference type="Proteomes" id="UP000255283">
    <property type="component" value="Unassembled WGS sequence"/>
</dbReference>